<dbReference type="Proteomes" id="UP001164539">
    <property type="component" value="Chromosome 14"/>
</dbReference>
<gene>
    <name evidence="1" type="ORF">OWV82_024829</name>
</gene>
<accession>A0ACC1WRK8</accession>
<reference evidence="1 2" key="1">
    <citation type="journal article" date="2023" name="Science">
        <title>Complex scaffold remodeling in plant triterpene biosynthesis.</title>
        <authorList>
            <person name="De La Pena R."/>
            <person name="Hodgson H."/>
            <person name="Liu J.C."/>
            <person name="Stephenson M.J."/>
            <person name="Martin A.C."/>
            <person name="Owen C."/>
            <person name="Harkess A."/>
            <person name="Leebens-Mack J."/>
            <person name="Jimenez L.E."/>
            <person name="Osbourn A."/>
            <person name="Sattely E.S."/>
        </authorList>
    </citation>
    <scope>NUCLEOTIDE SEQUENCE [LARGE SCALE GENOMIC DNA]</scope>
    <source>
        <strain evidence="2">cv. JPN11</strain>
        <tissue evidence="1">Leaf</tissue>
    </source>
</reference>
<sequence length="255" mass="29898">MTKVYRKNHSQKMEALTPRRTSKRHSFSSRRGHEKDNNPYSTRGLDKFSALVAELEEKRQKIYSQMGSDDISFVRFVYKDSDDCVPIIVKMKKDQPQQDKTKGDDIKARLRKQDSEIKEKFPIDSSSTAENKEANKQQPNAQSDNKITKKKNFSWNMKLSNWRQPSYYFPAVVMLILLFLIFFGRSFAILCTSIGWYVLPTLKTENSSNVRKFIKKKEYVRKFSDNKMATARLSFNNSRPVKDQSSPKHDHRKSF</sequence>
<proteinExistence type="predicted"/>
<name>A0ACC1WRK8_MELAZ</name>
<evidence type="ECO:0000313" key="1">
    <source>
        <dbReference type="EMBL" id="KAJ4701612.1"/>
    </source>
</evidence>
<protein>
    <submittedName>
        <fullName evidence="1">ZCF37</fullName>
    </submittedName>
</protein>
<keyword evidence="2" id="KW-1185">Reference proteome</keyword>
<comment type="caution">
    <text evidence="1">The sequence shown here is derived from an EMBL/GenBank/DDBJ whole genome shotgun (WGS) entry which is preliminary data.</text>
</comment>
<evidence type="ECO:0000313" key="2">
    <source>
        <dbReference type="Proteomes" id="UP001164539"/>
    </source>
</evidence>
<organism evidence="1 2">
    <name type="scientific">Melia azedarach</name>
    <name type="common">Chinaberry tree</name>
    <dbReference type="NCBI Taxonomy" id="155640"/>
    <lineage>
        <taxon>Eukaryota</taxon>
        <taxon>Viridiplantae</taxon>
        <taxon>Streptophyta</taxon>
        <taxon>Embryophyta</taxon>
        <taxon>Tracheophyta</taxon>
        <taxon>Spermatophyta</taxon>
        <taxon>Magnoliopsida</taxon>
        <taxon>eudicotyledons</taxon>
        <taxon>Gunneridae</taxon>
        <taxon>Pentapetalae</taxon>
        <taxon>rosids</taxon>
        <taxon>malvids</taxon>
        <taxon>Sapindales</taxon>
        <taxon>Meliaceae</taxon>
        <taxon>Melia</taxon>
    </lineage>
</organism>
<dbReference type="EMBL" id="CM051407">
    <property type="protein sequence ID" value="KAJ4701612.1"/>
    <property type="molecule type" value="Genomic_DNA"/>
</dbReference>